<dbReference type="Gene3D" id="4.10.410.10">
    <property type="entry name" value="Pancreatic trypsin inhibitor Kunitz domain"/>
    <property type="match status" value="2"/>
</dbReference>
<evidence type="ECO:0000256" key="4">
    <source>
        <dbReference type="ARBA" id="ARBA00022656"/>
    </source>
</evidence>
<dbReference type="InterPro" id="IPR036857">
    <property type="entry name" value="Thyroglobulin_1_sf"/>
</dbReference>
<evidence type="ECO:0000256" key="5">
    <source>
        <dbReference type="ARBA" id="ARBA00023157"/>
    </source>
</evidence>
<dbReference type="Pfam" id="PF00014">
    <property type="entry name" value="Kunitz_BPTI"/>
    <property type="match status" value="1"/>
</dbReference>
<evidence type="ECO:0000259" key="7">
    <source>
        <dbReference type="PROSITE" id="PS50279"/>
    </source>
</evidence>
<dbReference type="AlphaFoldDB" id="F7A2D4"/>
<reference evidence="8" key="2">
    <citation type="journal article" date="2008" name="Genome Biol.">
        <title>Improved genome assembly and evidence-based global gene model set for the chordate Ciona intestinalis: new insight into intron and operon populations.</title>
        <authorList>
            <person name="Satou Y."/>
            <person name="Mineta K."/>
            <person name="Ogasawara M."/>
            <person name="Sasakura Y."/>
            <person name="Shoguchi E."/>
            <person name="Ueno K."/>
            <person name="Yamada L."/>
            <person name="Matsumoto J."/>
            <person name="Wasserscheid J."/>
            <person name="Dewar K."/>
            <person name="Wiley G.B."/>
            <person name="Macmil S.L."/>
            <person name="Roe B.A."/>
            <person name="Zeller R.W."/>
            <person name="Hastings K.E."/>
            <person name="Lemaire P."/>
            <person name="Lindquist E."/>
            <person name="Endo T."/>
            <person name="Hotta K."/>
            <person name="Inaba K."/>
        </authorList>
    </citation>
    <scope>NUCLEOTIDE SEQUENCE [LARGE SCALE GENOMIC DNA]</scope>
    <source>
        <strain evidence="8">wild type</strain>
    </source>
</reference>
<reference evidence="9" key="1">
    <citation type="journal article" date="2002" name="Science">
        <title>The draft genome of Ciona intestinalis: insights into chordate and vertebrate origins.</title>
        <authorList>
            <person name="Dehal P."/>
            <person name="Satou Y."/>
            <person name="Campbell R.K."/>
            <person name="Chapman J."/>
            <person name="Degnan B."/>
            <person name="De Tomaso A."/>
            <person name="Davidson B."/>
            <person name="Di Gregorio A."/>
            <person name="Gelpke M."/>
            <person name="Goodstein D.M."/>
            <person name="Harafuji N."/>
            <person name="Hastings K.E."/>
            <person name="Ho I."/>
            <person name="Hotta K."/>
            <person name="Huang W."/>
            <person name="Kawashima T."/>
            <person name="Lemaire P."/>
            <person name="Martinez D."/>
            <person name="Meinertzhagen I.A."/>
            <person name="Necula S."/>
            <person name="Nonaka M."/>
            <person name="Putnam N."/>
            <person name="Rash S."/>
            <person name="Saiga H."/>
            <person name="Satake M."/>
            <person name="Terry A."/>
            <person name="Yamada L."/>
            <person name="Wang H.G."/>
            <person name="Awazu S."/>
            <person name="Azumi K."/>
            <person name="Boore J."/>
            <person name="Branno M."/>
            <person name="Chin-Bow S."/>
            <person name="DeSantis R."/>
            <person name="Doyle S."/>
            <person name="Francino P."/>
            <person name="Keys D.N."/>
            <person name="Haga S."/>
            <person name="Hayashi H."/>
            <person name="Hino K."/>
            <person name="Imai K.S."/>
            <person name="Inaba K."/>
            <person name="Kano S."/>
            <person name="Kobayashi K."/>
            <person name="Kobayashi M."/>
            <person name="Lee B.I."/>
            <person name="Makabe K.W."/>
            <person name="Manohar C."/>
            <person name="Matassi G."/>
            <person name="Medina M."/>
            <person name="Mochizuki Y."/>
            <person name="Mount S."/>
            <person name="Morishita T."/>
            <person name="Miura S."/>
            <person name="Nakayama A."/>
            <person name="Nishizaka S."/>
            <person name="Nomoto H."/>
            <person name="Ohta F."/>
            <person name="Oishi K."/>
            <person name="Rigoutsos I."/>
            <person name="Sano M."/>
            <person name="Sasaki A."/>
            <person name="Sasakura Y."/>
            <person name="Shoguchi E."/>
            <person name="Shin-i T."/>
            <person name="Spagnuolo A."/>
            <person name="Stainier D."/>
            <person name="Suzuki M.M."/>
            <person name="Tassy O."/>
            <person name="Takatori N."/>
            <person name="Tokuoka M."/>
            <person name="Yagi K."/>
            <person name="Yoshizaki F."/>
            <person name="Wada S."/>
            <person name="Zhang C."/>
            <person name="Hyatt P.D."/>
            <person name="Larimer F."/>
            <person name="Detter C."/>
            <person name="Doggett N."/>
            <person name="Glavina T."/>
            <person name="Hawkins T."/>
            <person name="Richardson P."/>
            <person name="Lucas S."/>
            <person name="Kohara Y."/>
            <person name="Levine M."/>
            <person name="Satoh N."/>
            <person name="Rokhsar D.S."/>
        </authorList>
    </citation>
    <scope>NUCLEOTIDE SEQUENCE [LARGE SCALE GENOMIC DNA]</scope>
</reference>
<dbReference type="SUPFAM" id="SSF57362">
    <property type="entry name" value="BPTI-like"/>
    <property type="match status" value="2"/>
</dbReference>
<dbReference type="InterPro" id="IPR020901">
    <property type="entry name" value="Prtase_inh_Kunz-CS"/>
</dbReference>
<dbReference type="PROSITE" id="PS50279">
    <property type="entry name" value="BPTI_KUNITZ_2"/>
    <property type="match status" value="1"/>
</dbReference>
<dbReference type="PROSITE" id="PS00280">
    <property type="entry name" value="BPTI_KUNITZ_1"/>
    <property type="match status" value="1"/>
</dbReference>
<evidence type="ECO:0000313" key="9">
    <source>
        <dbReference type="Proteomes" id="UP000008144"/>
    </source>
</evidence>
<accession>F7A2D4</accession>
<dbReference type="PRINTS" id="PR00759">
    <property type="entry name" value="BASICPTASE"/>
</dbReference>
<dbReference type="InterPro" id="IPR036880">
    <property type="entry name" value="Kunitz_BPTI_sf"/>
</dbReference>
<keyword evidence="5" id="KW-1015">Disulfide bond</keyword>
<proteinExistence type="inferred from homology"/>
<dbReference type="Proteomes" id="UP000008144">
    <property type="component" value="Chromosome 7"/>
</dbReference>
<evidence type="ECO:0000256" key="1">
    <source>
        <dbReference type="ARBA" id="ARBA00004613"/>
    </source>
</evidence>
<dbReference type="PROSITE" id="PS51257">
    <property type="entry name" value="PROKAR_LIPOPROTEIN"/>
    <property type="match status" value="1"/>
</dbReference>
<sequence>MKMTSTLLKLAVTVAVVVVSGCMASPVPADDVGCFAARNAVFLDIRRLLRGEWPYCDEGGLWKNVQCGINSCYCAYVDTGAQIQNLNLRTLYYSYDQLMGMCPIRFQANRDDACRVPHLNYPCNTSAPKYIYNQESGECEETPSSRCYGFMSLSECQSQCAPVVHDRCSHPYDIGHSCSDHTPTGRYFHNPSMNRCELFYYVGCGGNTNNYRTLIECERTCLPQPIVTITVQVEGRNTHSLEVPSWVLDDYSLVSDNVNQISQVIMDRVRL</sequence>
<protein>
    <recommendedName>
        <fullName evidence="7">BPTI/Kunitz inhibitor domain-containing protein</fullName>
    </recommendedName>
</protein>
<dbReference type="EMBL" id="EAAA01002467">
    <property type="status" value="NOT_ANNOTATED_CDS"/>
    <property type="molecule type" value="Genomic_DNA"/>
</dbReference>
<dbReference type="HOGENOM" id="CLU_1028678_0_0_1"/>
<dbReference type="PANTHER" id="PTHR10083">
    <property type="entry name" value="KUNITZ-TYPE PROTEASE INHIBITOR-RELATED"/>
    <property type="match status" value="1"/>
</dbReference>
<keyword evidence="4" id="KW-0800">Toxin</keyword>
<dbReference type="PANTHER" id="PTHR10083:SF217">
    <property type="entry name" value="BOOPHILIN-H2"/>
    <property type="match status" value="1"/>
</dbReference>
<comment type="subcellular location">
    <subcellularLocation>
        <location evidence="1">Secreted</location>
    </subcellularLocation>
</comment>
<dbReference type="GO" id="GO:0004867">
    <property type="term" value="F:serine-type endopeptidase inhibitor activity"/>
    <property type="evidence" value="ECO:0000318"/>
    <property type="project" value="GO_Central"/>
</dbReference>
<keyword evidence="6" id="KW-0732">Signal</keyword>
<organism evidence="8 9">
    <name type="scientific">Ciona intestinalis</name>
    <name type="common">Transparent sea squirt</name>
    <name type="synonym">Ascidia intestinalis</name>
    <dbReference type="NCBI Taxonomy" id="7719"/>
    <lineage>
        <taxon>Eukaryota</taxon>
        <taxon>Metazoa</taxon>
        <taxon>Chordata</taxon>
        <taxon>Tunicata</taxon>
        <taxon>Ascidiacea</taxon>
        <taxon>Phlebobranchia</taxon>
        <taxon>Cionidae</taxon>
        <taxon>Ciona</taxon>
    </lineage>
</organism>
<feature type="signal peptide" evidence="6">
    <location>
        <begin position="1"/>
        <end position="24"/>
    </location>
</feature>
<reference evidence="8" key="4">
    <citation type="submission" date="2025-09" db="UniProtKB">
        <authorList>
            <consortium name="Ensembl"/>
        </authorList>
    </citation>
    <scope>IDENTIFICATION</scope>
</reference>
<dbReference type="Ensembl" id="ENSCINT00000015829.3">
    <property type="protein sequence ID" value="ENSCINP00000015829.3"/>
    <property type="gene ID" value="ENSCING00000007714.3"/>
</dbReference>
<dbReference type="OMA" id="MNRCELF"/>
<dbReference type="InParanoid" id="F7A2D4"/>
<name>F7A2D4_CIOIN</name>
<dbReference type="InterPro" id="IPR050098">
    <property type="entry name" value="TFPI/VKTCI-like"/>
</dbReference>
<dbReference type="InterPro" id="IPR000716">
    <property type="entry name" value="Thyroglobulin_1"/>
</dbReference>
<keyword evidence="9" id="KW-1185">Reference proteome</keyword>
<evidence type="ECO:0000256" key="2">
    <source>
        <dbReference type="ARBA" id="ARBA00008415"/>
    </source>
</evidence>
<dbReference type="STRING" id="7719.ENSCINP00000015829"/>
<evidence type="ECO:0000256" key="3">
    <source>
        <dbReference type="ARBA" id="ARBA00022525"/>
    </source>
</evidence>
<keyword evidence="3" id="KW-0964">Secreted</keyword>
<dbReference type="CDD" id="cd00109">
    <property type="entry name" value="Kunitz-type"/>
    <property type="match status" value="1"/>
</dbReference>
<comment type="similarity">
    <text evidence="2">Belongs to the venom Kunitz-type family.</text>
</comment>
<feature type="chain" id="PRO_5003347310" description="BPTI/Kunitz inhibitor domain-containing protein" evidence="6">
    <location>
        <begin position="25"/>
        <end position="271"/>
    </location>
</feature>
<dbReference type="SMART" id="SM00131">
    <property type="entry name" value="KU"/>
    <property type="match status" value="2"/>
</dbReference>
<dbReference type="InterPro" id="IPR002223">
    <property type="entry name" value="Kunitz_BPTI"/>
</dbReference>
<dbReference type="Pfam" id="PF00086">
    <property type="entry name" value="Thyroglobulin_1"/>
    <property type="match status" value="1"/>
</dbReference>
<reference evidence="8" key="3">
    <citation type="submission" date="2025-08" db="UniProtKB">
        <authorList>
            <consortium name="Ensembl"/>
        </authorList>
    </citation>
    <scope>IDENTIFICATION</scope>
</reference>
<dbReference type="SUPFAM" id="SSF57610">
    <property type="entry name" value="Thyroglobulin type-1 domain"/>
    <property type="match status" value="1"/>
</dbReference>
<evidence type="ECO:0000256" key="6">
    <source>
        <dbReference type="SAM" id="SignalP"/>
    </source>
</evidence>
<dbReference type="GO" id="GO:0005615">
    <property type="term" value="C:extracellular space"/>
    <property type="evidence" value="ECO:0000318"/>
    <property type="project" value="GO_Central"/>
</dbReference>
<feature type="domain" description="BPTI/Kunitz inhibitor" evidence="7">
    <location>
        <begin position="168"/>
        <end position="221"/>
    </location>
</feature>
<evidence type="ECO:0000313" key="8">
    <source>
        <dbReference type="Ensembl" id="ENSCINP00000015829.3"/>
    </source>
</evidence>